<evidence type="ECO:0000256" key="8">
    <source>
        <dbReference type="SAM" id="MobiDB-lite"/>
    </source>
</evidence>
<evidence type="ECO:0000259" key="9">
    <source>
        <dbReference type="PROSITE" id="PS51671"/>
    </source>
</evidence>
<dbReference type="InterPro" id="IPR002912">
    <property type="entry name" value="ACT_dom"/>
</dbReference>
<dbReference type="PIRSF" id="PIRSF006288">
    <property type="entry name" value="PII_uridyltransf"/>
    <property type="match status" value="1"/>
</dbReference>
<dbReference type="PANTHER" id="PTHR47320">
    <property type="entry name" value="BIFUNCTIONAL URIDYLYLTRANSFERASE/URIDYLYL-REMOVING ENZYME"/>
    <property type="match status" value="1"/>
</dbReference>
<dbReference type="EMBL" id="LPUX01000053">
    <property type="protein sequence ID" value="OAP41261.1"/>
    <property type="molecule type" value="Genomic_DNA"/>
</dbReference>
<comment type="domain">
    <text evidence="7">Has four distinct domains: an N-terminal nucleotidyltransferase (NT) domain responsible for UTase activity, a central HD domain that encodes UR activity, and two C-terminal ACT domains that seem to have a role in glutamine sensing.</text>
</comment>
<name>A0A178Y1B4_9HYPH</name>
<dbReference type="EC" id="2.7.7.59" evidence="7"/>
<dbReference type="GO" id="GO:0006808">
    <property type="term" value="P:regulation of nitrogen utilization"/>
    <property type="evidence" value="ECO:0007669"/>
    <property type="project" value="UniProtKB-UniRule"/>
</dbReference>
<feature type="region of interest" description="Disordered" evidence="8">
    <location>
        <begin position="950"/>
        <end position="971"/>
    </location>
</feature>
<dbReference type="NCBIfam" id="NF003467">
    <property type="entry name" value="PRK05092.1"/>
    <property type="match status" value="1"/>
</dbReference>
<comment type="function">
    <text evidence="7">Modifies, by uridylylation and deuridylylation, the PII regulatory proteins (GlnB and homologs), in response to the nitrogen status of the cell that GlnD senses through the glutamine level. Under low glutamine levels, catalyzes the conversion of the PII proteins and UTP to PII-UMP and PPi, while under higher glutamine levels, GlnD hydrolyzes PII-UMP to PII and UMP (deuridylylation). Thus, controls uridylylation state and activity of the PII proteins, and plays an important role in the regulation of nitrogen metabolism.</text>
</comment>
<proteinExistence type="inferred from homology"/>
<evidence type="ECO:0000256" key="3">
    <source>
        <dbReference type="ARBA" id="ARBA00022737"/>
    </source>
</evidence>
<evidence type="ECO:0000259" key="10">
    <source>
        <dbReference type="PROSITE" id="PS51831"/>
    </source>
</evidence>
<dbReference type="PROSITE" id="PS51671">
    <property type="entry name" value="ACT"/>
    <property type="match status" value="2"/>
</dbReference>
<dbReference type="SMART" id="SM00471">
    <property type="entry name" value="HDc"/>
    <property type="match status" value="1"/>
</dbReference>
<keyword evidence="3" id="KW-0677">Repeat</keyword>
<dbReference type="GO" id="GO:0008081">
    <property type="term" value="F:phosphoric diester hydrolase activity"/>
    <property type="evidence" value="ECO:0007669"/>
    <property type="project" value="UniProtKB-UniRule"/>
</dbReference>
<dbReference type="InterPro" id="IPR045865">
    <property type="entry name" value="ACT-like_dom_sf"/>
</dbReference>
<sequence length="971" mass="108924">MQERLHMQRTIRSVGQDASRHYMARHETSFPEILDVTALRAKCGFIASAHAEQREPMRRALLAAFKEANSAGRAKARELLAADGAGIKCAERISWLQDQLITVLHDFVLNEVFDAANAPPASRLAVTAVGGYGRGTLAPGSDIDLLFLLPSKKAVWAEPAIEFMLYVLWDLGFKVGHATRTIDECIRLSRADMTIRTAILECRYICGSEALAAELEQRFDHEIVRNTGPEFIAAKLAERDGRHRKAGDTRYLVEPNVKEGKGGLRDLHTLFWIAKYFYRVKDPADLVKLAVLSRQEYKLFQKSDDFLWAVRCHMHFLTGKSEERLSFDIQREIAEALGYHDHPGLSAVERFMKHYFLVAKDVGDLTRIFCAALEDQQAKDTPGISGVFSRFKHRTRKIAGTLDFVDDGGRIALASPDVFKRDPINLLRLFHIADIHGLEFHPNALKQVTRSLGLITPHLRENDEANRLFLSILTSRRNPELILRRMNEAGVLGRFIPDFGKIVSMMQFNMYHHYTVDEHLLRTVDVLSRIDRGLEEEAHPLTAKLMPGIEDREALYVAVLLHDIAKGRPEDHSFAGAKVARKLCPRLGLSPKQTETVVWLVEEHLTMSMVAQTRDLNDRKTILDFADRVQSLDRLKMLLILTVCDIRAVGPGVWNGWKGQLLRTLYYETELLLSGGFSELSRKERAKHAALILGDALKDWPKKERDAYVRLHYQPYLLTVAVEDQVRHAEFIREADRAGKTLATMVRTHHFHAITEITVLSPDHPRLLTVIAGACAAAGANIVDAQIHTTVDGRALDTILVNREFSVDEDEMRRAASIGKLIEDVLSGRKRLPEVIASRTRAKKRSKAFSVTPEVTISNTLSNKFTVIEVEGLDRTGLLSEITAVLSDLSLDIASAHITTFGEKVIDTFYVTDLVGAKITNENRQGNIAARLKAVLAGEIDEARERMPSGIIAPAHPPRASHAFKTTKAET</sequence>
<dbReference type="InterPro" id="IPR013546">
    <property type="entry name" value="PII_UdlTrfase/GS_AdlTrfase"/>
</dbReference>
<dbReference type="Pfam" id="PF24931">
    <property type="entry name" value="ACT_ACR9_3rd"/>
    <property type="match status" value="1"/>
</dbReference>
<dbReference type="CDD" id="cd05401">
    <property type="entry name" value="NT_GlnE_GlnD_like"/>
    <property type="match status" value="1"/>
</dbReference>
<gene>
    <name evidence="7" type="primary">glnD</name>
    <name evidence="11" type="ORF">AU381_05140</name>
</gene>
<dbReference type="NCBIfam" id="TIGR01693">
    <property type="entry name" value="UTase_glnD"/>
    <property type="match status" value="1"/>
</dbReference>
<keyword evidence="12" id="KW-1185">Reference proteome</keyword>
<dbReference type="InterPro" id="IPR010043">
    <property type="entry name" value="UTase/UR"/>
</dbReference>
<evidence type="ECO:0000256" key="7">
    <source>
        <dbReference type="HAMAP-Rule" id="MF_00277"/>
    </source>
</evidence>
<keyword evidence="6 7" id="KW-0511">Multifunctional enzyme</keyword>
<dbReference type="CDD" id="cd04899">
    <property type="entry name" value="ACT_ACR-UUR-like_2"/>
    <property type="match status" value="1"/>
</dbReference>
<keyword evidence="5 7" id="KW-0460">Magnesium</keyword>
<feature type="region of interest" description="Uridylyltransferase" evidence="7">
    <location>
        <begin position="1"/>
        <end position="397"/>
    </location>
</feature>
<dbReference type="SUPFAM" id="SSF81891">
    <property type="entry name" value="Poly A polymerase C-terminal region-like"/>
    <property type="match status" value="1"/>
</dbReference>
<dbReference type="Pfam" id="PF01909">
    <property type="entry name" value="NTP_transf_2"/>
    <property type="match status" value="1"/>
</dbReference>
<dbReference type="EC" id="3.1.4.-" evidence="7"/>
<dbReference type="InterPro" id="IPR043519">
    <property type="entry name" value="NT_sf"/>
</dbReference>
<dbReference type="Proteomes" id="UP000094025">
    <property type="component" value="Unassembled WGS sequence"/>
</dbReference>
<evidence type="ECO:0000256" key="6">
    <source>
        <dbReference type="ARBA" id="ARBA00023268"/>
    </source>
</evidence>
<dbReference type="CDD" id="cd04900">
    <property type="entry name" value="ACT_UUR-like_1"/>
    <property type="match status" value="1"/>
</dbReference>
<dbReference type="Pfam" id="PF01966">
    <property type="entry name" value="HD"/>
    <property type="match status" value="1"/>
</dbReference>
<comment type="cofactor">
    <cofactor evidence="7">
        <name>Mg(2+)</name>
        <dbReference type="ChEBI" id="CHEBI:18420"/>
    </cofactor>
</comment>
<dbReference type="AlphaFoldDB" id="A0A178Y1B4"/>
<evidence type="ECO:0000256" key="2">
    <source>
        <dbReference type="ARBA" id="ARBA00022695"/>
    </source>
</evidence>
<evidence type="ECO:0000256" key="1">
    <source>
        <dbReference type="ARBA" id="ARBA00022679"/>
    </source>
</evidence>
<protein>
    <recommendedName>
        <fullName evidence="7">Bifunctional uridylyltransferase/uridylyl-removing enzyme</fullName>
        <shortName evidence="7">UTase/UR</shortName>
    </recommendedName>
    <alternativeName>
        <fullName evidence="7">Bifunctional [protein-PII] modification enzyme</fullName>
    </alternativeName>
    <alternativeName>
        <fullName evidence="7">Bifunctional nitrogen sensor protein</fullName>
    </alternativeName>
    <domain>
        <recommendedName>
            <fullName evidence="7">[Protein-PII] uridylyltransferase</fullName>
            <shortName evidence="7">PII uridylyltransferase</shortName>
            <shortName evidence="7">UTase</shortName>
            <ecNumber evidence="7">2.7.7.59</ecNumber>
        </recommendedName>
    </domain>
    <domain>
        <recommendedName>
            <fullName evidence="7">[Protein-PII]-UMP uridylyl-removing enzyme</fullName>
            <shortName evidence="7">UR</shortName>
            <ecNumber evidence="7">3.1.4.-</ecNumber>
        </recommendedName>
    </domain>
</protein>
<dbReference type="GO" id="GO:0008773">
    <property type="term" value="F:[protein-PII] uridylyltransferase activity"/>
    <property type="evidence" value="ECO:0007669"/>
    <property type="project" value="UniProtKB-UniRule"/>
</dbReference>
<dbReference type="PROSITE" id="PS51831">
    <property type="entry name" value="HD"/>
    <property type="match status" value="1"/>
</dbReference>
<comment type="catalytic activity">
    <reaction evidence="7">
        <text>[protein-PII]-uridylyl-L-tyrosine + H2O = [protein-PII]-L-tyrosine + UMP + H(+)</text>
        <dbReference type="Rhea" id="RHEA:48600"/>
        <dbReference type="Rhea" id="RHEA-COMP:12147"/>
        <dbReference type="Rhea" id="RHEA-COMP:12148"/>
        <dbReference type="ChEBI" id="CHEBI:15377"/>
        <dbReference type="ChEBI" id="CHEBI:15378"/>
        <dbReference type="ChEBI" id="CHEBI:46858"/>
        <dbReference type="ChEBI" id="CHEBI:57865"/>
        <dbReference type="ChEBI" id="CHEBI:90602"/>
    </reaction>
</comment>
<feature type="domain" description="ACT" evidence="9">
    <location>
        <begin position="867"/>
        <end position="948"/>
    </location>
</feature>
<dbReference type="CDD" id="cd00077">
    <property type="entry name" value="HDc"/>
    <property type="match status" value="1"/>
</dbReference>
<comment type="caution">
    <text evidence="7">Lacks conserved residue(s) required for the propagation of feature annotation.</text>
</comment>
<dbReference type="InterPro" id="IPR003607">
    <property type="entry name" value="HD/PDEase_dom"/>
</dbReference>
<feature type="domain" description="ACT" evidence="9">
    <location>
        <begin position="756"/>
        <end position="838"/>
    </location>
</feature>
<evidence type="ECO:0000313" key="11">
    <source>
        <dbReference type="EMBL" id="OAP41261.1"/>
    </source>
</evidence>
<dbReference type="STRING" id="1472378.AU381_05140"/>
<dbReference type="Gene3D" id="3.30.460.10">
    <property type="entry name" value="Beta Polymerase, domain 2"/>
    <property type="match status" value="1"/>
</dbReference>
<dbReference type="HAMAP" id="MF_00277">
    <property type="entry name" value="PII_uridylyl_transf"/>
    <property type="match status" value="1"/>
</dbReference>
<dbReference type="PANTHER" id="PTHR47320:SF1">
    <property type="entry name" value="BIFUNCTIONAL URIDYLYLTRANSFERASE_URIDYLYL-REMOVING ENZYME"/>
    <property type="match status" value="1"/>
</dbReference>
<comment type="activity regulation">
    <text evidence="7">Uridylyltransferase (UTase) activity is inhibited by glutamine, while glutamine activates uridylyl-removing (UR) activity.</text>
</comment>
<comment type="similarity">
    <text evidence="7">Belongs to the GlnD family.</text>
</comment>
<keyword evidence="2 7" id="KW-0548">Nucleotidyltransferase</keyword>
<organism evidence="11 12">
    <name type="scientific">Sinorhizobium glycinis</name>
    <dbReference type="NCBI Taxonomy" id="1472378"/>
    <lineage>
        <taxon>Bacteria</taxon>
        <taxon>Pseudomonadati</taxon>
        <taxon>Pseudomonadota</taxon>
        <taxon>Alphaproteobacteria</taxon>
        <taxon>Hyphomicrobiales</taxon>
        <taxon>Rhizobiaceae</taxon>
        <taxon>Sinorhizobium/Ensifer group</taxon>
        <taxon>Sinorhizobium</taxon>
    </lineage>
</organism>
<dbReference type="SUPFAM" id="SSF55021">
    <property type="entry name" value="ACT-like"/>
    <property type="match status" value="2"/>
</dbReference>
<feature type="domain" description="HD" evidence="10">
    <location>
        <begin position="516"/>
        <end position="632"/>
    </location>
</feature>
<dbReference type="InterPro" id="IPR002934">
    <property type="entry name" value="Polymerase_NTP_transf_dom"/>
</dbReference>
<dbReference type="Gene3D" id="3.30.70.260">
    <property type="match status" value="1"/>
</dbReference>
<comment type="caution">
    <text evidence="11">The sequence shown here is derived from an EMBL/GenBank/DDBJ whole genome shotgun (WGS) entry which is preliminary data.</text>
</comment>
<evidence type="ECO:0000256" key="4">
    <source>
        <dbReference type="ARBA" id="ARBA00022801"/>
    </source>
</evidence>
<keyword evidence="4 7" id="KW-0378">Hydrolase</keyword>
<evidence type="ECO:0000313" key="12">
    <source>
        <dbReference type="Proteomes" id="UP000094025"/>
    </source>
</evidence>
<evidence type="ECO:0000256" key="5">
    <source>
        <dbReference type="ARBA" id="ARBA00022842"/>
    </source>
</evidence>
<keyword evidence="1 7" id="KW-0808">Transferase</keyword>
<reference evidence="11 12" key="1">
    <citation type="journal article" date="2016" name="Int. J. Syst. Evol. Microbiol.">
        <title>Ensifer glycinis sp. nov., an novel rhizobial species associated with Glycine spp.</title>
        <authorList>
            <person name="Yan H."/>
            <person name="Yan J."/>
            <person name="Sui X.H."/>
            <person name="Wang E.T."/>
            <person name="Chen W.X."/>
            <person name="Zhang X.X."/>
            <person name="Chen W.F."/>
        </authorList>
    </citation>
    <scope>NUCLEOTIDE SEQUENCE [LARGE SCALE GENOMIC DNA]</scope>
    <source>
        <strain evidence="11 12">CCBAU 23380</strain>
    </source>
</reference>
<dbReference type="SUPFAM" id="SSF81593">
    <property type="entry name" value="Nucleotidyltransferase substrate binding subunit/domain"/>
    <property type="match status" value="1"/>
</dbReference>
<dbReference type="Gene3D" id="1.10.3090.10">
    <property type="entry name" value="cca-adding enzyme, domain 2"/>
    <property type="match status" value="1"/>
</dbReference>
<dbReference type="SUPFAM" id="SSF81301">
    <property type="entry name" value="Nucleotidyltransferase"/>
    <property type="match status" value="1"/>
</dbReference>
<accession>A0A178Y1B4</accession>
<comment type="catalytic activity">
    <reaction evidence="7">
        <text>[protein-PII]-L-tyrosine + UTP = [protein-PII]-uridylyl-L-tyrosine + diphosphate</text>
        <dbReference type="Rhea" id="RHEA:13673"/>
        <dbReference type="Rhea" id="RHEA-COMP:12147"/>
        <dbReference type="Rhea" id="RHEA-COMP:12148"/>
        <dbReference type="ChEBI" id="CHEBI:33019"/>
        <dbReference type="ChEBI" id="CHEBI:46398"/>
        <dbReference type="ChEBI" id="CHEBI:46858"/>
        <dbReference type="ChEBI" id="CHEBI:90602"/>
        <dbReference type="EC" id="2.7.7.59"/>
    </reaction>
</comment>
<dbReference type="Pfam" id="PF08335">
    <property type="entry name" value="GlnD_UR_UTase"/>
    <property type="match status" value="1"/>
</dbReference>
<dbReference type="InterPro" id="IPR006674">
    <property type="entry name" value="HD_domain"/>
</dbReference>